<dbReference type="OrthoDB" id="9547406at2759"/>
<dbReference type="AlphaFoldDB" id="A0A0C9VWF7"/>
<feature type="domain" description="JmjN" evidence="2">
    <location>
        <begin position="47"/>
        <end position="85"/>
    </location>
</feature>
<dbReference type="GO" id="GO:0000785">
    <property type="term" value="C:chromatin"/>
    <property type="evidence" value="ECO:0007669"/>
    <property type="project" value="TreeGrafter"/>
</dbReference>
<organism evidence="3 4">
    <name type="scientific">Sphaerobolus stellatus (strain SS14)</name>
    <dbReference type="NCBI Taxonomy" id="990650"/>
    <lineage>
        <taxon>Eukaryota</taxon>
        <taxon>Fungi</taxon>
        <taxon>Dikarya</taxon>
        <taxon>Basidiomycota</taxon>
        <taxon>Agaricomycotina</taxon>
        <taxon>Agaricomycetes</taxon>
        <taxon>Phallomycetidae</taxon>
        <taxon>Geastrales</taxon>
        <taxon>Sphaerobolaceae</taxon>
        <taxon>Sphaerobolus</taxon>
    </lineage>
</organism>
<dbReference type="Gene3D" id="2.60.120.650">
    <property type="entry name" value="Cupin"/>
    <property type="match status" value="1"/>
</dbReference>
<sequence>MASPRFSTPDAIPVQPDHFYGQAGPSTPASEKGYLDPQDDPSATRGIPVFKPSMEEFADFERYMERVEVWGSKSGIVKIVPPREW</sequence>
<dbReference type="PANTHER" id="PTHR10694:SF7">
    <property type="entry name" value="[HISTONE H3]-TRIMETHYL-L-LYSINE(9) DEMETHYLASE"/>
    <property type="match status" value="1"/>
</dbReference>
<dbReference type="GO" id="GO:0032454">
    <property type="term" value="F:histone H3K9 demethylase activity"/>
    <property type="evidence" value="ECO:0007669"/>
    <property type="project" value="TreeGrafter"/>
</dbReference>
<dbReference type="Proteomes" id="UP000054279">
    <property type="component" value="Unassembled WGS sequence"/>
</dbReference>
<protein>
    <recommendedName>
        <fullName evidence="2">JmjN domain-containing protein</fullName>
    </recommendedName>
</protein>
<feature type="region of interest" description="Disordered" evidence="1">
    <location>
        <begin position="1"/>
        <end position="50"/>
    </location>
</feature>
<proteinExistence type="predicted"/>
<name>A0A0C9VWF7_SPHS4</name>
<dbReference type="GO" id="GO:0010468">
    <property type="term" value="P:regulation of gene expression"/>
    <property type="evidence" value="ECO:0007669"/>
    <property type="project" value="TreeGrafter"/>
</dbReference>
<keyword evidence="4" id="KW-1185">Reference proteome</keyword>
<dbReference type="GO" id="GO:0005634">
    <property type="term" value="C:nucleus"/>
    <property type="evidence" value="ECO:0007669"/>
    <property type="project" value="TreeGrafter"/>
</dbReference>
<dbReference type="EMBL" id="KN837128">
    <property type="protein sequence ID" value="KIJ42661.1"/>
    <property type="molecule type" value="Genomic_DNA"/>
</dbReference>
<dbReference type="PROSITE" id="PS51183">
    <property type="entry name" value="JMJN"/>
    <property type="match status" value="1"/>
</dbReference>
<evidence type="ECO:0000259" key="2">
    <source>
        <dbReference type="PROSITE" id="PS51183"/>
    </source>
</evidence>
<accession>A0A0C9VWF7</accession>
<dbReference type="SMART" id="SM00545">
    <property type="entry name" value="JmjN"/>
    <property type="match status" value="1"/>
</dbReference>
<dbReference type="Pfam" id="PF02375">
    <property type="entry name" value="JmjN"/>
    <property type="match status" value="1"/>
</dbReference>
<dbReference type="GO" id="GO:0051864">
    <property type="term" value="F:histone H3K36 demethylase activity"/>
    <property type="evidence" value="ECO:0007669"/>
    <property type="project" value="TreeGrafter"/>
</dbReference>
<dbReference type="HOGENOM" id="CLU_197199_0_0_1"/>
<evidence type="ECO:0000313" key="3">
    <source>
        <dbReference type="EMBL" id="KIJ42661.1"/>
    </source>
</evidence>
<reference evidence="3 4" key="1">
    <citation type="submission" date="2014-06" db="EMBL/GenBank/DDBJ databases">
        <title>Evolutionary Origins and Diversification of the Mycorrhizal Mutualists.</title>
        <authorList>
            <consortium name="DOE Joint Genome Institute"/>
            <consortium name="Mycorrhizal Genomics Consortium"/>
            <person name="Kohler A."/>
            <person name="Kuo A."/>
            <person name="Nagy L.G."/>
            <person name="Floudas D."/>
            <person name="Copeland A."/>
            <person name="Barry K.W."/>
            <person name="Cichocki N."/>
            <person name="Veneault-Fourrey C."/>
            <person name="LaButti K."/>
            <person name="Lindquist E.A."/>
            <person name="Lipzen A."/>
            <person name="Lundell T."/>
            <person name="Morin E."/>
            <person name="Murat C."/>
            <person name="Riley R."/>
            <person name="Ohm R."/>
            <person name="Sun H."/>
            <person name="Tunlid A."/>
            <person name="Henrissat B."/>
            <person name="Grigoriev I.V."/>
            <person name="Hibbett D.S."/>
            <person name="Martin F."/>
        </authorList>
    </citation>
    <scope>NUCLEOTIDE SEQUENCE [LARGE SCALE GENOMIC DNA]</scope>
    <source>
        <strain evidence="3 4">SS14</strain>
    </source>
</reference>
<gene>
    <name evidence="3" type="ORF">M422DRAFT_31234</name>
</gene>
<evidence type="ECO:0000313" key="4">
    <source>
        <dbReference type="Proteomes" id="UP000054279"/>
    </source>
</evidence>
<dbReference type="PANTHER" id="PTHR10694">
    <property type="entry name" value="LYSINE-SPECIFIC DEMETHYLASE"/>
    <property type="match status" value="1"/>
</dbReference>
<dbReference type="InterPro" id="IPR003349">
    <property type="entry name" value="JmjN"/>
</dbReference>
<evidence type="ECO:0000256" key="1">
    <source>
        <dbReference type="SAM" id="MobiDB-lite"/>
    </source>
</evidence>